<keyword evidence="3" id="KW-1185">Reference proteome</keyword>
<organism evidence="2 3">
    <name type="scientific">Anaerobacillus alkaliphilus</name>
    <dbReference type="NCBI Taxonomy" id="1548597"/>
    <lineage>
        <taxon>Bacteria</taxon>
        <taxon>Bacillati</taxon>
        <taxon>Bacillota</taxon>
        <taxon>Bacilli</taxon>
        <taxon>Bacillales</taxon>
        <taxon>Bacillaceae</taxon>
        <taxon>Anaerobacillus</taxon>
    </lineage>
</organism>
<dbReference type="Gene3D" id="1.10.510.10">
    <property type="entry name" value="Transferase(Phosphotransferase) domain 1"/>
    <property type="match status" value="1"/>
</dbReference>
<gene>
    <name evidence="2" type="ORF">DS745_22330</name>
</gene>
<sequence>MSRYFWDRYEVQEKPVGQGKKGVVYQGYDLKNNRMVAIKRMQKIKRAEREAMIMKELGSHQYLPKFYDFFIADNHGHIVMEWIDGEPLRKFKNKHDEKTVVNIIIMILEGLKHLHNKGFLHFDLNRGNIMIVKQNQGLIVKIIDFDRSKLMDKHHEKKKNAFKFAKVNIDERHDLLQVVQLFTFLLTGQYTASYEALETINFDNKALQKVLLKAVYPGYETAQEMIDDLINSL</sequence>
<proteinExistence type="predicted"/>
<dbReference type="GO" id="GO:0004672">
    <property type="term" value="F:protein kinase activity"/>
    <property type="evidence" value="ECO:0007669"/>
    <property type="project" value="InterPro"/>
</dbReference>
<reference evidence="2 3" key="1">
    <citation type="journal article" date="2019" name="Int. J. Syst. Evol. Microbiol.">
        <title>Anaerobacillus alkaliphilus sp. nov., a novel alkaliphilic and moderately halophilic bacterium.</title>
        <authorList>
            <person name="Borsodi A.K."/>
            <person name="Aszalos J.M."/>
            <person name="Bihari P."/>
            <person name="Nagy I."/>
            <person name="Schumann P."/>
            <person name="Sproer C."/>
            <person name="Kovacs A.L."/>
            <person name="Boka K."/>
            <person name="Dobosy P."/>
            <person name="Ovari M."/>
            <person name="Szili-Kovacs T."/>
            <person name="Toth E."/>
        </authorList>
    </citation>
    <scope>NUCLEOTIDE SEQUENCE [LARGE SCALE GENOMIC DNA]</scope>
    <source>
        <strain evidence="2 3">B16-10</strain>
    </source>
</reference>
<dbReference type="AlphaFoldDB" id="A0A4Q0VM12"/>
<dbReference type="InterPro" id="IPR011009">
    <property type="entry name" value="Kinase-like_dom_sf"/>
</dbReference>
<dbReference type="RefSeq" id="WP_129080428.1">
    <property type="nucleotide sequence ID" value="NZ_QOUX01000047.1"/>
</dbReference>
<evidence type="ECO:0000313" key="3">
    <source>
        <dbReference type="Proteomes" id="UP000290649"/>
    </source>
</evidence>
<comment type="caution">
    <text evidence="2">The sequence shown here is derived from an EMBL/GenBank/DDBJ whole genome shotgun (WGS) entry which is preliminary data.</text>
</comment>
<dbReference type="PANTHER" id="PTHR44167:SF24">
    <property type="entry name" value="SERINE_THREONINE-PROTEIN KINASE CHK2"/>
    <property type="match status" value="1"/>
</dbReference>
<evidence type="ECO:0000313" key="2">
    <source>
        <dbReference type="EMBL" id="RXI96451.1"/>
    </source>
</evidence>
<dbReference type="SUPFAM" id="SSF56112">
    <property type="entry name" value="Protein kinase-like (PK-like)"/>
    <property type="match status" value="1"/>
</dbReference>
<name>A0A4Q0VM12_9BACI</name>
<protein>
    <recommendedName>
        <fullName evidence="1">Protein kinase domain-containing protein</fullName>
    </recommendedName>
</protein>
<dbReference type="Proteomes" id="UP000290649">
    <property type="component" value="Unassembled WGS sequence"/>
</dbReference>
<feature type="domain" description="Protein kinase" evidence="1">
    <location>
        <begin position="10"/>
        <end position="233"/>
    </location>
</feature>
<dbReference type="OrthoDB" id="9762169at2"/>
<dbReference type="PROSITE" id="PS50011">
    <property type="entry name" value="PROTEIN_KINASE_DOM"/>
    <property type="match status" value="1"/>
</dbReference>
<dbReference type="PANTHER" id="PTHR44167">
    <property type="entry name" value="OVARIAN-SPECIFIC SERINE/THREONINE-PROTEIN KINASE LOK-RELATED"/>
    <property type="match status" value="1"/>
</dbReference>
<accession>A0A4Q0VM12</accession>
<evidence type="ECO:0000259" key="1">
    <source>
        <dbReference type="PROSITE" id="PS50011"/>
    </source>
</evidence>
<dbReference type="Pfam" id="PF00069">
    <property type="entry name" value="Pkinase"/>
    <property type="match status" value="1"/>
</dbReference>
<dbReference type="InterPro" id="IPR000719">
    <property type="entry name" value="Prot_kinase_dom"/>
</dbReference>
<dbReference type="EMBL" id="QOUX01000047">
    <property type="protein sequence ID" value="RXI96451.1"/>
    <property type="molecule type" value="Genomic_DNA"/>
</dbReference>
<dbReference type="GO" id="GO:0005524">
    <property type="term" value="F:ATP binding"/>
    <property type="evidence" value="ECO:0007669"/>
    <property type="project" value="InterPro"/>
</dbReference>